<dbReference type="GO" id="GO:0000070">
    <property type="term" value="P:mitotic sister chromatid segregation"/>
    <property type="evidence" value="ECO:0007669"/>
    <property type="project" value="TreeGrafter"/>
</dbReference>
<dbReference type="Pfam" id="PF11802">
    <property type="entry name" value="CENP-K"/>
    <property type="match status" value="1"/>
</dbReference>
<keyword evidence="5 8" id="KW-0175">Coiled coil</keyword>
<accession>A0A672VB21</accession>
<dbReference type="RefSeq" id="XP_030327015.1">
    <property type="nucleotide sequence ID" value="XM_030471155.1"/>
</dbReference>
<dbReference type="PANTHER" id="PTHR14401">
    <property type="entry name" value="CENTROMERE PROTEIN K"/>
    <property type="match status" value="1"/>
</dbReference>
<keyword evidence="4" id="KW-0158">Chromosome</keyword>
<evidence type="ECO:0000256" key="2">
    <source>
        <dbReference type="ARBA" id="ARBA00004584"/>
    </source>
</evidence>
<evidence type="ECO:0000256" key="4">
    <source>
        <dbReference type="ARBA" id="ARBA00022454"/>
    </source>
</evidence>
<evidence type="ECO:0000256" key="8">
    <source>
        <dbReference type="SAM" id="Coils"/>
    </source>
</evidence>
<protein>
    <submittedName>
        <fullName evidence="9">Centromere protein K</fullName>
    </submittedName>
</protein>
<dbReference type="Ensembl" id="ENSSHBT00005028211.1">
    <property type="protein sequence ID" value="ENSSHBP00005023698.1"/>
    <property type="gene ID" value="ENSSHBG00005019849.1"/>
</dbReference>
<name>A0A672VB21_STRHB</name>
<dbReference type="InterPro" id="IPR020993">
    <property type="entry name" value="Centromere_CenpK"/>
</dbReference>
<sequence length="272" mass="31983">MAKHFLEIPGESIFPLDAKEEILEECESFWKQMEQCQSTLKLLETETLTESDAQFSLPVMQMKALRAEYNQWQKRSPEIISTNPDVLFALGKKELQKVKNDLEMVLSTVQSKNKNLEEELRREQQWYEEQKQLVDTLSRTEEETKNEVEQLSDKSLNTSAFHEQRKKILKLKRYKKELLTALGKFLEEHFPLPEEAGSAEKKNSYEDPAVELKPLHDILEILIRKLMSTPHEPYVPIDDSFWPPYIELLLRYGIALRHPENPCRIRLEAFHA</sequence>
<dbReference type="Proteomes" id="UP000472266">
    <property type="component" value="Chromosome 3"/>
</dbReference>
<gene>
    <name evidence="9" type="primary">CENPK</name>
</gene>
<evidence type="ECO:0000313" key="9">
    <source>
        <dbReference type="Ensembl" id="ENSSHBP00005023698.1"/>
    </source>
</evidence>
<evidence type="ECO:0000256" key="3">
    <source>
        <dbReference type="ARBA" id="ARBA00005795"/>
    </source>
</evidence>
<dbReference type="PANTHER" id="PTHR14401:SF6">
    <property type="entry name" value="CENTROMERE PROTEIN K"/>
    <property type="match status" value="1"/>
</dbReference>
<dbReference type="InParanoid" id="A0A672VB21"/>
<dbReference type="GO" id="GO:0000939">
    <property type="term" value="C:inner kinetochore"/>
    <property type="evidence" value="ECO:0007669"/>
    <property type="project" value="Ensembl"/>
</dbReference>
<evidence type="ECO:0000256" key="5">
    <source>
        <dbReference type="ARBA" id="ARBA00023054"/>
    </source>
</evidence>
<comment type="similarity">
    <text evidence="3">Belongs to the CENP-K/MCM22 family.</text>
</comment>
<dbReference type="GeneTree" id="ENSGT00390000006243"/>
<evidence type="ECO:0000256" key="1">
    <source>
        <dbReference type="ARBA" id="ARBA00004123"/>
    </source>
</evidence>
<dbReference type="FunCoup" id="A0A672VB21">
    <property type="interactions" value="83"/>
</dbReference>
<dbReference type="GO" id="GO:0005634">
    <property type="term" value="C:nucleus"/>
    <property type="evidence" value="ECO:0007669"/>
    <property type="project" value="UniProtKB-SubCell"/>
</dbReference>
<evidence type="ECO:0000256" key="6">
    <source>
        <dbReference type="ARBA" id="ARBA00023242"/>
    </source>
</evidence>
<keyword evidence="10" id="KW-1185">Reference proteome</keyword>
<proteinExistence type="inferred from homology"/>
<reference evidence="9" key="2">
    <citation type="submission" date="2025-08" db="UniProtKB">
        <authorList>
            <consortium name="Ensembl"/>
        </authorList>
    </citation>
    <scope>IDENTIFICATION</scope>
</reference>
<evidence type="ECO:0000256" key="7">
    <source>
        <dbReference type="ARBA" id="ARBA00023328"/>
    </source>
</evidence>
<dbReference type="OMA" id="QNEIILC"/>
<reference evidence="9" key="3">
    <citation type="submission" date="2025-09" db="UniProtKB">
        <authorList>
            <consortium name="Ensembl"/>
        </authorList>
    </citation>
    <scope>IDENTIFICATION</scope>
</reference>
<organism evidence="9 10">
    <name type="scientific">Strigops habroptila</name>
    <name type="common">Kakapo</name>
    <dbReference type="NCBI Taxonomy" id="2489341"/>
    <lineage>
        <taxon>Eukaryota</taxon>
        <taxon>Metazoa</taxon>
        <taxon>Chordata</taxon>
        <taxon>Craniata</taxon>
        <taxon>Vertebrata</taxon>
        <taxon>Euteleostomi</taxon>
        <taxon>Archelosauria</taxon>
        <taxon>Archosauria</taxon>
        <taxon>Dinosauria</taxon>
        <taxon>Saurischia</taxon>
        <taxon>Theropoda</taxon>
        <taxon>Coelurosauria</taxon>
        <taxon>Aves</taxon>
        <taxon>Neognathae</taxon>
        <taxon>Neoaves</taxon>
        <taxon>Telluraves</taxon>
        <taxon>Australaves</taxon>
        <taxon>Psittaciformes</taxon>
        <taxon>Psittacidae</taxon>
        <taxon>Strigops</taxon>
    </lineage>
</organism>
<evidence type="ECO:0000313" key="10">
    <source>
        <dbReference type="Proteomes" id="UP000472266"/>
    </source>
</evidence>
<feature type="coiled-coil region" evidence="8">
    <location>
        <begin position="92"/>
        <end position="154"/>
    </location>
</feature>
<keyword evidence="7" id="KW-0137">Centromere</keyword>
<dbReference type="GeneID" id="115601314"/>
<reference evidence="9 10" key="1">
    <citation type="submission" date="2019-11" db="EMBL/GenBank/DDBJ databases">
        <title>Strigops habroptila (kakapo) genome, bStrHab1, primary haplotype, v2.</title>
        <authorList>
            <person name="Jarvis E.D."/>
            <person name="Howard J."/>
            <person name="Rhie A."/>
            <person name="Phillippy A."/>
            <person name="Korlach J."/>
            <person name="Digby A."/>
            <person name="Iorns D."/>
            <person name="Eason D."/>
            <person name="Robertson B."/>
            <person name="Raemaekers T."/>
            <person name="Howe K."/>
            <person name="Lewin H."/>
            <person name="Damas J."/>
            <person name="Hastie A."/>
            <person name="Tracey A."/>
            <person name="Chow W."/>
            <person name="Fedrigo O."/>
        </authorList>
    </citation>
    <scope>NUCLEOTIDE SEQUENCE [LARGE SCALE GENOMIC DNA]</scope>
</reference>
<comment type="subcellular location">
    <subcellularLocation>
        <location evidence="2">Chromosome</location>
        <location evidence="2">Centromere</location>
    </subcellularLocation>
    <subcellularLocation>
        <location evidence="1">Nucleus</location>
    </subcellularLocation>
</comment>
<dbReference type="AlphaFoldDB" id="A0A672VB21"/>
<dbReference type="CTD" id="64105"/>
<dbReference type="GO" id="GO:0051382">
    <property type="term" value="P:kinetochore assembly"/>
    <property type="evidence" value="ECO:0007669"/>
    <property type="project" value="InterPro"/>
</dbReference>
<keyword evidence="6" id="KW-0539">Nucleus</keyword>